<proteinExistence type="inferred from homology"/>
<feature type="compositionally biased region" description="Polar residues" evidence="10">
    <location>
        <begin position="53"/>
        <end position="66"/>
    </location>
</feature>
<feature type="transmembrane region" description="Helical" evidence="11">
    <location>
        <begin position="217"/>
        <end position="237"/>
    </location>
</feature>
<comment type="similarity">
    <text evidence="3">Belongs to the TVP38/TMEM64 family.</text>
</comment>
<evidence type="ECO:0000259" key="12">
    <source>
        <dbReference type="Pfam" id="PF09335"/>
    </source>
</evidence>
<keyword evidence="8" id="KW-0333">Golgi apparatus</keyword>
<feature type="region of interest" description="Disordered" evidence="10">
    <location>
        <begin position="460"/>
        <end position="532"/>
    </location>
</feature>
<dbReference type="Pfam" id="PF09335">
    <property type="entry name" value="VTT_dom"/>
    <property type="match status" value="1"/>
</dbReference>
<evidence type="ECO:0000256" key="3">
    <source>
        <dbReference type="ARBA" id="ARBA00008640"/>
    </source>
</evidence>
<feature type="domain" description="VTT" evidence="12">
    <location>
        <begin position="277"/>
        <end position="390"/>
    </location>
</feature>
<evidence type="ECO:0000256" key="2">
    <source>
        <dbReference type="ARBA" id="ARBA00004653"/>
    </source>
</evidence>
<gene>
    <name evidence="13" type="ORF">UBRO2_04124</name>
</gene>
<name>A0A8H8TTJ8_9BASI</name>
<evidence type="ECO:0000256" key="6">
    <source>
        <dbReference type="ARBA" id="ARBA00022692"/>
    </source>
</evidence>
<feature type="transmembrane region" description="Helical" evidence="11">
    <location>
        <begin position="257"/>
        <end position="275"/>
    </location>
</feature>
<dbReference type="Pfam" id="PF08695">
    <property type="entry name" value="Coa1"/>
    <property type="match status" value="1"/>
</dbReference>
<sequence length="772" mass="86141">MSKPYYPQQPRRQPAYENPLHQEQSQYTYSSRDGGRYPSYRPPQPQSHPLEMVSSSSHTGMLPASTSTDGIDYHHYHSAPTPYHDPYAALTAHNDRLRPSLTKEHLVNPSFHSKDLVQSTSDINYDATLGAGAGYTHYTLSKDSDTGRIGFGRGHRIEATDGLLPDTAPDMDRLNRQQKEIMKQFPPDLDARGGGKSGLQAAKDLLKDYKSWFKFKYLHWWLMLVVVIAIVALTTIYHKQIVDWLTPISRKVTTVAWGWIVPVAILFIISFPPLFGHEIVLILVGLVYGIWIGFGIASLGTLLGEIGNFYAFKHCLRSTAARYERKNIHYACMAEMVRDGGFWVMFLARLSAIPGHFTTAVFATVGMNVFIFTLAAVLALPKQLLIVYLGVAIKNSGDGKEDMKSKIIKYVVLVVSFIITLWTAYWLYQRMEKIRPAVSGKLRQKRYELLLQARTPGTEAYSGPREWEQQHEHAYPPSSVGGGGTGVDASYAYRQPQQPRTDEMYNRRGGPQPGDYSTESYDPSHPAPPVGLLQHHRQPIFQPQQGRTSYEPDSTRTLPQVQGRQAITAPMQFHRPLPRKNTASPPTSPFRDPPSDGFTHPHPPPQRREEGLPYLAAFVATALASWAAFAAYATNNEKLSSSVFKSVVSQVKSSSQVAQLLSSPTCHNLPKPTSHSITLKPKPWLGVTCRVKGSVNMMQGRVDLSFKITNAPEKTNTGTVYFTSVRANKHAPFEILRFLVVNDKTGESISLLDHGKLSTIDVDSGDIVQHTS</sequence>
<feature type="compositionally biased region" description="Polar residues" evidence="10">
    <location>
        <begin position="21"/>
        <end position="31"/>
    </location>
</feature>
<feature type="region of interest" description="Disordered" evidence="10">
    <location>
        <begin position="569"/>
        <end position="609"/>
    </location>
</feature>
<evidence type="ECO:0000256" key="10">
    <source>
        <dbReference type="SAM" id="MobiDB-lite"/>
    </source>
</evidence>
<dbReference type="EMBL" id="ULHB01000089">
    <property type="protein sequence ID" value="SYW81092.1"/>
    <property type="molecule type" value="Genomic_DNA"/>
</dbReference>
<keyword evidence="9 11" id="KW-0472">Membrane</keyword>
<feature type="compositionally biased region" description="Low complexity" evidence="10">
    <location>
        <begin position="1"/>
        <end position="13"/>
    </location>
</feature>
<feature type="transmembrane region" description="Helical" evidence="11">
    <location>
        <begin position="280"/>
        <end position="303"/>
    </location>
</feature>
<organism evidence="13 14">
    <name type="scientific">Ustilago bromivora</name>
    <dbReference type="NCBI Taxonomy" id="307758"/>
    <lineage>
        <taxon>Eukaryota</taxon>
        <taxon>Fungi</taxon>
        <taxon>Dikarya</taxon>
        <taxon>Basidiomycota</taxon>
        <taxon>Ustilaginomycotina</taxon>
        <taxon>Ustilaginomycetes</taxon>
        <taxon>Ustilaginales</taxon>
        <taxon>Ustilaginaceae</taxon>
        <taxon>Ustilago</taxon>
    </lineage>
</organism>
<dbReference type="PANTHER" id="PTHR47549:SF2">
    <property type="entry name" value="GOLGI APPARATUS MEMBRANE PROTEIN TVP38"/>
    <property type="match status" value="1"/>
</dbReference>
<feature type="compositionally biased region" description="Basic and acidic residues" evidence="10">
    <location>
        <begin position="465"/>
        <end position="474"/>
    </location>
</feature>
<feature type="region of interest" description="Disordered" evidence="10">
    <location>
        <begin position="1"/>
        <end position="66"/>
    </location>
</feature>
<evidence type="ECO:0000313" key="14">
    <source>
        <dbReference type="Proteomes" id="UP000658997"/>
    </source>
</evidence>
<dbReference type="InterPro" id="IPR051076">
    <property type="entry name" value="Golgi_membrane_TVP38/TMEM64"/>
</dbReference>
<reference evidence="13" key="1">
    <citation type="submission" date="2018-08" db="EMBL/GenBank/DDBJ databases">
        <authorList>
            <person name="Guldener U."/>
        </authorList>
    </citation>
    <scope>NUCLEOTIDE SEQUENCE</scope>
    <source>
        <strain evidence="13">UB2</strain>
    </source>
</reference>
<comment type="function">
    <text evidence="1">Golgi membrane protein involved in vesicular trafficking and spindle migration.</text>
</comment>
<protein>
    <recommendedName>
        <fullName evidence="4">Golgi apparatus membrane protein TVP38</fullName>
    </recommendedName>
    <alternativeName>
        <fullName evidence="5">Golgi apparatus membrane protein tvp38</fullName>
    </alternativeName>
</protein>
<feature type="transmembrane region" description="Helical" evidence="11">
    <location>
        <begin position="612"/>
        <end position="633"/>
    </location>
</feature>
<dbReference type="InterPro" id="IPR032816">
    <property type="entry name" value="VTT_dom"/>
</dbReference>
<evidence type="ECO:0000256" key="5">
    <source>
        <dbReference type="ARBA" id="ARBA00020673"/>
    </source>
</evidence>
<dbReference type="AlphaFoldDB" id="A0A8H8TTJ8"/>
<comment type="subcellular location">
    <subcellularLocation>
        <location evidence="2">Golgi apparatus membrane</location>
        <topology evidence="2">Multi-pass membrane protein</topology>
    </subcellularLocation>
</comment>
<dbReference type="InterPro" id="IPR014807">
    <property type="entry name" value="Coa1"/>
</dbReference>
<accession>A0A8H8TTJ8</accession>
<evidence type="ECO:0000256" key="7">
    <source>
        <dbReference type="ARBA" id="ARBA00022989"/>
    </source>
</evidence>
<dbReference type="GO" id="GO:0000139">
    <property type="term" value="C:Golgi membrane"/>
    <property type="evidence" value="ECO:0007669"/>
    <property type="project" value="UniProtKB-SubCell"/>
</dbReference>
<keyword evidence="7 11" id="KW-1133">Transmembrane helix</keyword>
<keyword evidence="14" id="KW-1185">Reference proteome</keyword>
<dbReference type="Proteomes" id="UP000658997">
    <property type="component" value="Unassembled WGS sequence"/>
</dbReference>
<evidence type="ECO:0000256" key="1">
    <source>
        <dbReference type="ARBA" id="ARBA00002978"/>
    </source>
</evidence>
<evidence type="ECO:0000256" key="9">
    <source>
        <dbReference type="ARBA" id="ARBA00023136"/>
    </source>
</evidence>
<evidence type="ECO:0000313" key="13">
    <source>
        <dbReference type="EMBL" id="SYW81092.1"/>
    </source>
</evidence>
<evidence type="ECO:0000256" key="4">
    <source>
        <dbReference type="ARBA" id="ARBA00013533"/>
    </source>
</evidence>
<evidence type="ECO:0000256" key="8">
    <source>
        <dbReference type="ARBA" id="ARBA00023034"/>
    </source>
</evidence>
<comment type="caution">
    <text evidence="13">The sequence shown here is derived from an EMBL/GenBank/DDBJ whole genome shotgun (WGS) entry which is preliminary data.</text>
</comment>
<feature type="transmembrane region" description="Helical" evidence="11">
    <location>
        <begin position="407"/>
        <end position="428"/>
    </location>
</feature>
<keyword evidence="6 11" id="KW-0812">Transmembrane</keyword>
<evidence type="ECO:0000256" key="11">
    <source>
        <dbReference type="SAM" id="Phobius"/>
    </source>
</evidence>
<dbReference type="PANTHER" id="PTHR47549">
    <property type="entry name" value="GOLGI APPARATUS MEMBRANE PROTEIN TVP38-RELATED"/>
    <property type="match status" value="1"/>
</dbReference>